<dbReference type="SFLD" id="SFLDG01150">
    <property type="entry name" value="Main.1:_Beta-like"/>
    <property type="match status" value="1"/>
</dbReference>
<dbReference type="PROSITE" id="PS50404">
    <property type="entry name" value="GST_NTER"/>
    <property type="match status" value="1"/>
</dbReference>
<dbReference type="Gene3D" id="3.40.30.10">
    <property type="entry name" value="Glutaredoxin"/>
    <property type="match status" value="1"/>
</dbReference>
<sequence>MQHIDLYCMANQDRSDRVRWLLEELGVPYKDHYLKKKHGHLNTTEYRDLNPMGRVPTIRDHGVVIHESAAICLYLADKFQDRGLAPKIDSPERGLYLQWMVWSVGSLECVIARMFTHVRTEEEKKATHEFVKEQCEILKLALIPVLSKHDYILQSGFSAADIMLAAIIPGAWDYLVEPNPVIKKYMERLMQRPAAVRAKVFEVPDMH</sequence>
<dbReference type="SFLD" id="SFLDS00019">
    <property type="entry name" value="Glutathione_Transferase_(cytos"/>
    <property type="match status" value="1"/>
</dbReference>
<dbReference type="SUPFAM" id="SSF52833">
    <property type="entry name" value="Thioredoxin-like"/>
    <property type="match status" value="1"/>
</dbReference>
<name>A0ABT6DK56_9BACT</name>
<dbReference type="RefSeq" id="WP_277578717.1">
    <property type="nucleotide sequence ID" value="NZ_JANRMI010000003.1"/>
</dbReference>
<evidence type="ECO:0000259" key="1">
    <source>
        <dbReference type="PROSITE" id="PS50404"/>
    </source>
</evidence>
<dbReference type="Gene3D" id="1.20.1050.10">
    <property type="match status" value="1"/>
</dbReference>
<feature type="domain" description="GST N-terminal" evidence="1">
    <location>
        <begin position="2"/>
        <end position="83"/>
    </location>
</feature>
<dbReference type="SUPFAM" id="SSF47616">
    <property type="entry name" value="GST C-terminal domain-like"/>
    <property type="match status" value="1"/>
</dbReference>
<dbReference type="InterPro" id="IPR004045">
    <property type="entry name" value="Glutathione_S-Trfase_N"/>
</dbReference>
<dbReference type="InterPro" id="IPR036282">
    <property type="entry name" value="Glutathione-S-Trfase_C_sf"/>
</dbReference>
<dbReference type="SFLD" id="SFLDG00358">
    <property type="entry name" value="Main_(cytGST)"/>
    <property type="match status" value="1"/>
</dbReference>
<dbReference type="CDD" id="cd03046">
    <property type="entry name" value="GST_N_GTT1_like"/>
    <property type="match status" value="1"/>
</dbReference>
<keyword evidence="3" id="KW-1185">Reference proteome</keyword>
<dbReference type="CDD" id="cd03207">
    <property type="entry name" value="GST_C_8"/>
    <property type="match status" value="1"/>
</dbReference>
<dbReference type="PANTHER" id="PTHR44051:SF8">
    <property type="entry name" value="GLUTATHIONE S-TRANSFERASE GSTA"/>
    <property type="match status" value="1"/>
</dbReference>
<dbReference type="InterPro" id="IPR036249">
    <property type="entry name" value="Thioredoxin-like_sf"/>
</dbReference>
<dbReference type="Pfam" id="PF13409">
    <property type="entry name" value="GST_N_2"/>
    <property type="match status" value="1"/>
</dbReference>
<dbReference type="Proteomes" id="UP001152321">
    <property type="component" value="Unassembled WGS sequence"/>
</dbReference>
<proteinExistence type="predicted"/>
<organism evidence="2 3">
    <name type="scientific">Bdellovibrio svalbardensis</name>
    <dbReference type="NCBI Taxonomy" id="2972972"/>
    <lineage>
        <taxon>Bacteria</taxon>
        <taxon>Pseudomonadati</taxon>
        <taxon>Bdellovibrionota</taxon>
        <taxon>Bdellovibrionia</taxon>
        <taxon>Bdellovibrionales</taxon>
        <taxon>Pseudobdellovibrionaceae</taxon>
        <taxon>Bdellovibrio</taxon>
    </lineage>
</organism>
<evidence type="ECO:0000313" key="3">
    <source>
        <dbReference type="Proteomes" id="UP001152321"/>
    </source>
</evidence>
<dbReference type="InterPro" id="IPR040079">
    <property type="entry name" value="Glutathione_S-Trfase"/>
</dbReference>
<protein>
    <submittedName>
        <fullName evidence="2">Glutathione S-transferase family protein</fullName>
    </submittedName>
</protein>
<dbReference type="EMBL" id="JANRMI010000003">
    <property type="protein sequence ID" value="MDG0817242.1"/>
    <property type="molecule type" value="Genomic_DNA"/>
</dbReference>
<dbReference type="PANTHER" id="PTHR44051">
    <property type="entry name" value="GLUTATHIONE S-TRANSFERASE-RELATED"/>
    <property type="match status" value="1"/>
</dbReference>
<comment type="caution">
    <text evidence="2">The sequence shown here is derived from an EMBL/GenBank/DDBJ whole genome shotgun (WGS) entry which is preliminary data.</text>
</comment>
<reference evidence="2" key="1">
    <citation type="submission" date="2022-08" db="EMBL/GenBank/DDBJ databases">
        <title>Novel Bdellovibrio Species Isolated from Svalbard: Designation Bdellovibrio svalbardensis.</title>
        <authorList>
            <person name="Mitchell R.J."/>
            <person name="Choi S.Y."/>
        </authorList>
    </citation>
    <scope>NUCLEOTIDE SEQUENCE</scope>
    <source>
        <strain evidence="2">PAP01</strain>
    </source>
</reference>
<accession>A0ABT6DK56</accession>
<evidence type="ECO:0000313" key="2">
    <source>
        <dbReference type="EMBL" id="MDG0817242.1"/>
    </source>
</evidence>
<gene>
    <name evidence="2" type="ORF">NWE73_12750</name>
</gene>